<name>A0A8B9MM24_9AVES</name>
<evidence type="ECO:0000313" key="4">
    <source>
        <dbReference type="Proteomes" id="UP000694541"/>
    </source>
</evidence>
<keyword evidence="4" id="KW-1185">Reference proteome</keyword>
<feature type="region of interest" description="Disordered" evidence="1">
    <location>
        <begin position="359"/>
        <end position="383"/>
    </location>
</feature>
<dbReference type="GO" id="GO:0006355">
    <property type="term" value="P:regulation of DNA-templated transcription"/>
    <property type="evidence" value="ECO:0007669"/>
    <property type="project" value="InterPro"/>
</dbReference>
<feature type="region of interest" description="Disordered" evidence="1">
    <location>
        <begin position="190"/>
        <end position="215"/>
    </location>
</feature>
<feature type="region of interest" description="Disordered" evidence="1">
    <location>
        <begin position="401"/>
        <end position="429"/>
    </location>
</feature>
<dbReference type="AlphaFoldDB" id="A0A8B9MM24"/>
<accession>A0A8B9MM24</accession>
<dbReference type="SMART" id="SM00349">
    <property type="entry name" value="KRAB"/>
    <property type="match status" value="1"/>
</dbReference>
<dbReference type="Pfam" id="PF01352">
    <property type="entry name" value="KRAB"/>
    <property type="match status" value="1"/>
</dbReference>
<dbReference type="PANTHER" id="PTHR23232">
    <property type="entry name" value="KRAB DOMAIN C2H2 ZINC FINGER"/>
    <property type="match status" value="1"/>
</dbReference>
<sequence length="518" mass="58376">MAGQTQQEPVTFEDVAVYLSHAEWDAIAAGQRELYRTVMLDNYKLLTSLGYPGPKPDVLYRIEHGEEPWVCTPQSPVRWDGPDSPSPGHNGDMSWLEEPPSGWWPGAGGCHALEERMQTPCCAGGQCVQWRLRCRRLLNKFKCLGDRSELPPEAASRGVEAVESGDQAQTVFLPGKEGEVEDKQGVEANVTQSRGSPLHPVMEQQNKKADPQKRLRRSCRKRFQSNAQKSRCALREVTFLRRKRKLSVRYLNETILKDHCYCVVSETQLLCCTPHPSPLREHDYCRNRQAGVLALKDHEYCHMHRICYRGRVNKIVNLTGKARAVLHRLAKRKSQIERIIRKAKRIMQLSKPCTKKTLEFPQDSSSAGYLSEPAVPPAKAEDDPTKGMCGAFCPPAKQETVLSQGGTSEPLHSPVVSFEPTAAPPPSDAATEVKREVTHPKMYIHCETQRIQLIQSPDTKQNVGECELVNSNYISLHDAYKMVMRTVNHMLDSVCHNFELGGYSQCKDIWPIIIQIDS</sequence>
<dbReference type="PROSITE" id="PS50805">
    <property type="entry name" value="KRAB"/>
    <property type="match status" value="1"/>
</dbReference>
<organism evidence="3 4">
    <name type="scientific">Accipiter nisus</name>
    <name type="common">Eurasian sparrowhawk</name>
    <dbReference type="NCBI Taxonomy" id="211598"/>
    <lineage>
        <taxon>Eukaryota</taxon>
        <taxon>Metazoa</taxon>
        <taxon>Chordata</taxon>
        <taxon>Craniata</taxon>
        <taxon>Vertebrata</taxon>
        <taxon>Euteleostomi</taxon>
        <taxon>Archelosauria</taxon>
        <taxon>Archosauria</taxon>
        <taxon>Dinosauria</taxon>
        <taxon>Saurischia</taxon>
        <taxon>Theropoda</taxon>
        <taxon>Coelurosauria</taxon>
        <taxon>Aves</taxon>
        <taxon>Neognathae</taxon>
        <taxon>Neoaves</taxon>
        <taxon>Telluraves</taxon>
        <taxon>Accipitrimorphae</taxon>
        <taxon>Accipitriformes</taxon>
        <taxon>Accipitridae</taxon>
        <taxon>Accipitrinae</taxon>
        <taxon>Accipiter</taxon>
    </lineage>
</organism>
<evidence type="ECO:0000259" key="2">
    <source>
        <dbReference type="PROSITE" id="PS50805"/>
    </source>
</evidence>
<dbReference type="PANTHER" id="PTHR23232:SF163">
    <property type="entry name" value="ZINC FINGER PROTEIN 589"/>
    <property type="match status" value="1"/>
</dbReference>
<feature type="domain" description="KRAB" evidence="2">
    <location>
        <begin position="10"/>
        <end position="81"/>
    </location>
</feature>
<dbReference type="CDD" id="cd07765">
    <property type="entry name" value="KRAB_A-box"/>
    <property type="match status" value="1"/>
</dbReference>
<reference evidence="3" key="2">
    <citation type="submission" date="2025-09" db="UniProtKB">
        <authorList>
            <consortium name="Ensembl"/>
        </authorList>
    </citation>
    <scope>IDENTIFICATION</scope>
</reference>
<dbReference type="SUPFAM" id="SSF109640">
    <property type="entry name" value="KRAB domain (Kruppel-associated box)"/>
    <property type="match status" value="1"/>
</dbReference>
<dbReference type="InterPro" id="IPR050169">
    <property type="entry name" value="Krueppel_C2H2_ZnF"/>
</dbReference>
<dbReference type="Ensembl" id="ENSANIT00000011224.1">
    <property type="protein sequence ID" value="ENSANIP00000010845.1"/>
    <property type="gene ID" value="ENSANIG00000007346.1"/>
</dbReference>
<dbReference type="InterPro" id="IPR036051">
    <property type="entry name" value="KRAB_dom_sf"/>
</dbReference>
<dbReference type="Proteomes" id="UP000694541">
    <property type="component" value="Unplaced"/>
</dbReference>
<evidence type="ECO:0000313" key="3">
    <source>
        <dbReference type="Ensembl" id="ENSANIP00000010845.1"/>
    </source>
</evidence>
<reference evidence="3" key="1">
    <citation type="submission" date="2025-08" db="UniProtKB">
        <authorList>
            <consortium name="Ensembl"/>
        </authorList>
    </citation>
    <scope>IDENTIFICATION</scope>
</reference>
<feature type="region of interest" description="Disordered" evidence="1">
    <location>
        <begin position="73"/>
        <end position="92"/>
    </location>
</feature>
<evidence type="ECO:0000256" key="1">
    <source>
        <dbReference type="SAM" id="MobiDB-lite"/>
    </source>
</evidence>
<dbReference type="Gene3D" id="6.10.140.140">
    <property type="match status" value="1"/>
</dbReference>
<protein>
    <recommendedName>
        <fullName evidence="2">KRAB domain-containing protein</fullName>
    </recommendedName>
</protein>
<proteinExistence type="predicted"/>
<dbReference type="InterPro" id="IPR001909">
    <property type="entry name" value="KRAB"/>
</dbReference>